<protein>
    <submittedName>
        <fullName evidence="2">Uncharacterized protein</fullName>
    </submittedName>
</protein>
<proteinExistence type="predicted"/>
<sequence>MEEMKGVRALGAWLRKQPVAVTNNGGDNEQRSSRETIQRWHHINGGNECEVVAMVACEEEEEEKEHKEQWLRLSLHNEEEEEREEEKEEHEE</sequence>
<dbReference type="AlphaFoldDB" id="A0A8T0K0T9"/>
<evidence type="ECO:0000313" key="3">
    <source>
        <dbReference type="Proteomes" id="UP000743370"/>
    </source>
</evidence>
<reference evidence="2 3" key="1">
    <citation type="submission" date="2020-05" db="EMBL/GenBank/DDBJ databases">
        <title>Vigna angularis (adzuki bean) Var. LongXiaoDou No. 4 denovo assembly.</title>
        <authorList>
            <person name="Xiang H."/>
        </authorList>
    </citation>
    <scope>NUCLEOTIDE SEQUENCE [LARGE SCALE GENOMIC DNA]</scope>
    <source>
        <tissue evidence="2">Leaf</tissue>
    </source>
</reference>
<feature type="region of interest" description="Disordered" evidence="1">
    <location>
        <begin position="59"/>
        <end position="92"/>
    </location>
</feature>
<dbReference type="Proteomes" id="UP000743370">
    <property type="component" value="Unassembled WGS sequence"/>
</dbReference>
<gene>
    <name evidence="2" type="ORF">HKW66_Vig0178350</name>
</gene>
<accession>A0A8T0K0T9</accession>
<name>A0A8T0K0T9_PHAAN</name>
<organism evidence="2 3">
    <name type="scientific">Phaseolus angularis</name>
    <name type="common">Azuki bean</name>
    <name type="synonym">Vigna angularis</name>
    <dbReference type="NCBI Taxonomy" id="3914"/>
    <lineage>
        <taxon>Eukaryota</taxon>
        <taxon>Viridiplantae</taxon>
        <taxon>Streptophyta</taxon>
        <taxon>Embryophyta</taxon>
        <taxon>Tracheophyta</taxon>
        <taxon>Spermatophyta</taxon>
        <taxon>Magnoliopsida</taxon>
        <taxon>eudicotyledons</taxon>
        <taxon>Gunneridae</taxon>
        <taxon>Pentapetalae</taxon>
        <taxon>rosids</taxon>
        <taxon>fabids</taxon>
        <taxon>Fabales</taxon>
        <taxon>Fabaceae</taxon>
        <taxon>Papilionoideae</taxon>
        <taxon>50 kb inversion clade</taxon>
        <taxon>NPAAA clade</taxon>
        <taxon>indigoferoid/millettioid clade</taxon>
        <taxon>Phaseoleae</taxon>
        <taxon>Vigna</taxon>
    </lineage>
</organism>
<dbReference type="EMBL" id="JABFOF010000007">
    <property type="protein sequence ID" value="KAG2389762.1"/>
    <property type="molecule type" value="Genomic_DNA"/>
</dbReference>
<evidence type="ECO:0000313" key="2">
    <source>
        <dbReference type="EMBL" id="KAG2389762.1"/>
    </source>
</evidence>
<feature type="compositionally biased region" description="Acidic residues" evidence="1">
    <location>
        <begin position="78"/>
        <end position="92"/>
    </location>
</feature>
<evidence type="ECO:0000256" key="1">
    <source>
        <dbReference type="SAM" id="MobiDB-lite"/>
    </source>
</evidence>
<feature type="region of interest" description="Disordered" evidence="1">
    <location>
        <begin position="1"/>
        <end position="34"/>
    </location>
</feature>
<comment type="caution">
    <text evidence="2">The sequence shown here is derived from an EMBL/GenBank/DDBJ whole genome shotgun (WGS) entry which is preliminary data.</text>
</comment>